<dbReference type="RefSeq" id="WP_145248093.1">
    <property type="nucleotide sequence ID" value="NZ_CP036278.1"/>
</dbReference>
<keyword evidence="1" id="KW-0812">Transmembrane</keyword>
<reference evidence="2 3" key="1">
    <citation type="submission" date="2019-02" db="EMBL/GenBank/DDBJ databases">
        <title>Deep-cultivation of Planctomycetes and their phenomic and genomic characterization uncovers novel biology.</title>
        <authorList>
            <person name="Wiegand S."/>
            <person name="Jogler M."/>
            <person name="Boedeker C."/>
            <person name="Pinto D."/>
            <person name="Vollmers J."/>
            <person name="Rivas-Marin E."/>
            <person name="Kohn T."/>
            <person name="Peeters S.H."/>
            <person name="Heuer A."/>
            <person name="Rast P."/>
            <person name="Oberbeckmann S."/>
            <person name="Bunk B."/>
            <person name="Jeske O."/>
            <person name="Meyerdierks A."/>
            <person name="Storesund J.E."/>
            <person name="Kallscheuer N."/>
            <person name="Luecker S."/>
            <person name="Lage O.M."/>
            <person name="Pohl T."/>
            <person name="Merkel B.J."/>
            <person name="Hornburger P."/>
            <person name="Mueller R.-W."/>
            <person name="Bruemmer F."/>
            <person name="Labrenz M."/>
            <person name="Spormann A.M."/>
            <person name="Op den Camp H."/>
            <person name="Overmann J."/>
            <person name="Amann R."/>
            <person name="Jetten M.S.M."/>
            <person name="Mascher T."/>
            <person name="Medema M.H."/>
            <person name="Devos D.P."/>
            <person name="Kaster A.-K."/>
            <person name="Ovreas L."/>
            <person name="Rohde M."/>
            <person name="Galperin M.Y."/>
            <person name="Jogler C."/>
        </authorList>
    </citation>
    <scope>NUCLEOTIDE SEQUENCE [LARGE SCALE GENOMIC DNA]</scope>
    <source>
        <strain evidence="2 3">Pan181</strain>
    </source>
</reference>
<dbReference type="AlphaFoldDB" id="A0A518AQX6"/>
<feature type="transmembrane region" description="Helical" evidence="1">
    <location>
        <begin position="399"/>
        <end position="421"/>
    </location>
</feature>
<evidence type="ECO:0000313" key="3">
    <source>
        <dbReference type="Proteomes" id="UP000315750"/>
    </source>
</evidence>
<feature type="transmembrane region" description="Helical" evidence="1">
    <location>
        <begin position="349"/>
        <end position="379"/>
    </location>
</feature>
<protein>
    <submittedName>
        <fullName evidence="2">ABC-2 family transporter protein</fullName>
    </submittedName>
</protein>
<feature type="transmembrane region" description="Helical" evidence="1">
    <location>
        <begin position="305"/>
        <end position="328"/>
    </location>
</feature>
<feature type="transmembrane region" description="Helical" evidence="1">
    <location>
        <begin position="490"/>
        <end position="509"/>
    </location>
</feature>
<name>A0A518AQX6_9BACT</name>
<feature type="transmembrane region" description="Helical" evidence="1">
    <location>
        <begin position="142"/>
        <end position="166"/>
    </location>
</feature>
<feature type="transmembrane region" description="Helical" evidence="1">
    <location>
        <begin position="172"/>
        <end position="198"/>
    </location>
</feature>
<dbReference type="KEGG" id="amuc:Pan181_33450"/>
<feature type="transmembrane region" description="Helical" evidence="1">
    <location>
        <begin position="243"/>
        <end position="267"/>
    </location>
</feature>
<gene>
    <name evidence="2" type="ORF">Pan181_33450</name>
</gene>
<keyword evidence="1" id="KW-0472">Membrane</keyword>
<organism evidence="2 3">
    <name type="scientific">Aeoliella mucimassa</name>
    <dbReference type="NCBI Taxonomy" id="2527972"/>
    <lineage>
        <taxon>Bacteria</taxon>
        <taxon>Pseudomonadati</taxon>
        <taxon>Planctomycetota</taxon>
        <taxon>Planctomycetia</taxon>
        <taxon>Pirellulales</taxon>
        <taxon>Lacipirellulaceae</taxon>
        <taxon>Aeoliella</taxon>
    </lineage>
</organism>
<evidence type="ECO:0000256" key="1">
    <source>
        <dbReference type="SAM" id="Phobius"/>
    </source>
</evidence>
<feature type="transmembrane region" description="Helical" evidence="1">
    <location>
        <begin position="210"/>
        <end position="231"/>
    </location>
</feature>
<feature type="transmembrane region" description="Helical" evidence="1">
    <location>
        <begin position="279"/>
        <end position="299"/>
    </location>
</feature>
<keyword evidence="3" id="KW-1185">Reference proteome</keyword>
<accession>A0A518AQX6</accession>
<keyword evidence="1" id="KW-1133">Transmembrane helix</keyword>
<feature type="transmembrane region" description="Helical" evidence="1">
    <location>
        <begin position="56"/>
        <end position="74"/>
    </location>
</feature>
<dbReference type="EMBL" id="CP036278">
    <property type="protein sequence ID" value="QDU57131.1"/>
    <property type="molecule type" value="Genomic_DNA"/>
</dbReference>
<evidence type="ECO:0000313" key="2">
    <source>
        <dbReference type="EMBL" id="QDU57131.1"/>
    </source>
</evidence>
<feature type="transmembrane region" description="Helical" evidence="1">
    <location>
        <begin position="433"/>
        <end position="453"/>
    </location>
</feature>
<feature type="transmembrane region" description="Helical" evidence="1">
    <location>
        <begin position="94"/>
        <end position="112"/>
    </location>
</feature>
<dbReference type="Proteomes" id="UP000315750">
    <property type="component" value="Chromosome"/>
</dbReference>
<proteinExistence type="predicted"/>
<dbReference type="OrthoDB" id="5524691at2"/>
<sequence length="553" mass="61384">MSDVAVVEPTAEPASTRYEKWRQHFEKFEAWLSKASDYLNPILVKETRQALKSRQFGLAFVLLLIVCWLITIFAMTTAGPGVYYSAVGRSLLMWYYIVLIFPMIVMVPFAAFRSLSGEREENTYDLLRVSTLSPHQIVRGKLASAIVQDGVYLSAVAPCIAFTYLLRGIDVLTIGLLLVTVTLASIGLSMIGLFLAALSKRKQGQILLSVLFVAALLLSLMGAISGSVEFISGGESLSGEEAWIVLSCSFTFYATTFLMLYLATVALTAYSSDNRSTPLRWSMVLQQAAFVGWIAYFWIEDGYTRLAIPSLIIISTIYWYCMGTMLTTETAELSHRVRRKLPQSGMGRMMFGLFNPGPGTGYFFAVANLTAVVWLAFLAMGWISYSGVGPNRGFSLDELTALVLIYWGLMVFYLGIGKLVVRVVARFTEVTTVAGFLIHVLVILAGSGIPFALQSSLRNWRNMGYNFMQWLNPLWTMAEYGDGVRVDESVMLHVMVVSCLALCVMWINLPGAAKELMQGRVALPTRVVQDEAELHPVEIKPQSPWDEEPTTAE</sequence>